<keyword evidence="3" id="KW-0808">Transferase</keyword>
<dbReference type="Gene3D" id="1.10.189.10">
    <property type="entry name" value="Pyruvate Phosphate Dikinase, domain 2"/>
    <property type="match status" value="1"/>
</dbReference>
<dbReference type="Pfam" id="PF01326">
    <property type="entry name" value="PPDK_N"/>
    <property type="match status" value="1"/>
</dbReference>
<keyword evidence="3" id="KW-0418">Kinase</keyword>
<feature type="domain" description="PEP-utilising enzyme mobile" evidence="1">
    <location>
        <begin position="390"/>
        <end position="461"/>
    </location>
</feature>
<dbReference type="AlphaFoldDB" id="A0A231H647"/>
<dbReference type="Gene3D" id="3.50.30.10">
    <property type="entry name" value="Phosphohistidine domain"/>
    <property type="match status" value="1"/>
</dbReference>
<dbReference type="PANTHER" id="PTHR22931:SF9">
    <property type="entry name" value="PYRUVATE, PHOSPHATE DIKINASE 1, CHLOROPLASTIC"/>
    <property type="match status" value="1"/>
</dbReference>
<dbReference type="SUPFAM" id="SSF52009">
    <property type="entry name" value="Phosphohistidine domain"/>
    <property type="match status" value="1"/>
</dbReference>
<evidence type="ECO:0000259" key="2">
    <source>
        <dbReference type="Pfam" id="PF01326"/>
    </source>
</evidence>
<reference evidence="3 4" key="1">
    <citation type="submission" date="2017-07" db="EMBL/GenBank/DDBJ databases">
        <title>First draft Genome Sequence of Nocardia cerradoensis isolated from human infection.</title>
        <authorList>
            <person name="Carrasco G."/>
        </authorList>
    </citation>
    <scope>NUCLEOTIDE SEQUENCE [LARGE SCALE GENOMIC DNA]</scope>
    <source>
        <strain evidence="3 4">CNM20130759</strain>
    </source>
</reference>
<accession>A0A231H647</accession>
<comment type="caution">
    <text evidence="3">The sequence shown here is derived from an EMBL/GenBank/DDBJ whole genome shotgun (WGS) entry which is preliminary data.</text>
</comment>
<dbReference type="EMBL" id="NGAF01000007">
    <property type="protein sequence ID" value="OXR44331.1"/>
    <property type="molecule type" value="Genomic_DNA"/>
</dbReference>
<dbReference type="SUPFAM" id="SSF56059">
    <property type="entry name" value="Glutathione synthetase ATP-binding domain-like"/>
    <property type="match status" value="1"/>
</dbReference>
<dbReference type="InterPro" id="IPR002192">
    <property type="entry name" value="PPDK_AMP/ATP-bd"/>
</dbReference>
<dbReference type="PANTHER" id="PTHR22931">
    <property type="entry name" value="PHOSPHOENOLPYRUVATE DIKINASE-RELATED"/>
    <property type="match status" value="1"/>
</dbReference>
<name>A0A231H647_9NOCA</name>
<dbReference type="Pfam" id="PF00391">
    <property type="entry name" value="PEP-utilizers"/>
    <property type="match status" value="1"/>
</dbReference>
<dbReference type="Gene3D" id="3.30.1490.20">
    <property type="entry name" value="ATP-grasp fold, A domain"/>
    <property type="match status" value="1"/>
</dbReference>
<sequence length="582" mass="60950">MSHPGIERFETPQISRALFGGKGFFLTKLAEMNYPVPPFRILPGERLRQTGGTLDEIAQLVRELRREAAATMAADRATVAFAVRSSAPVSMPGMMDTLLCVGLTPENVPALTERLGGQETAWRAVVSGARALCVHVAGVPEADLPTGPPERVHSELIDSYEQRTGARFPVEPAAQVKAAVDAVAASWNNRRAREYRAAHGISEADRPSVVVQAMAYGTAATASGSGVVFSHDPLTGMRGLHGEYLPAATGESLVGGTATPANIAVLADTAPAAYGELAATVDELFCWLTLIVEVEFVVESGKLWLLQVRPAVAAERVHNTVTVDAWRAGLLDRPAALRRLRPTALFDRASPHAAAGHAPLLASGIAASTGVASGRLVRDTAAVLAAAGAPTVLLRPSTEPEDFAGMLHATAVVTQEGGSGSHAAVVARELGKPAVVGARFIDPEWPARAGGELVTVCGTTGRIWHGLVPAVDGHAPPWPSDLIGEPLRTTVVDSPDDLPSAEVDGAGAGLVVTADPDLARRAPAGSPIAFVCGAGPADRPWLAELPDIPLRYVVVNSPAQRRFVCTLLAIRETLSPRSETQR</sequence>
<dbReference type="GO" id="GO:0005524">
    <property type="term" value="F:ATP binding"/>
    <property type="evidence" value="ECO:0007669"/>
    <property type="project" value="InterPro"/>
</dbReference>
<protein>
    <submittedName>
        <fullName evidence="3">Pyruvate, phosphate dikinase</fullName>
        <ecNumber evidence="3">2.7.9.1</ecNumber>
    </submittedName>
</protein>
<feature type="domain" description="Pyruvate phosphate dikinase AMP/ATP-binding" evidence="2">
    <location>
        <begin position="58"/>
        <end position="271"/>
    </location>
</feature>
<proteinExistence type="predicted"/>
<dbReference type="GO" id="GO:0050242">
    <property type="term" value="F:pyruvate, phosphate dikinase activity"/>
    <property type="evidence" value="ECO:0007669"/>
    <property type="project" value="UniProtKB-EC"/>
</dbReference>
<dbReference type="RefSeq" id="WP_094026082.1">
    <property type="nucleotide sequence ID" value="NZ_NGAF01000007.1"/>
</dbReference>
<dbReference type="EC" id="2.7.9.1" evidence="3"/>
<keyword evidence="3" id="KW-0670">Pyruvate</keyword>
<dbReference type="InterPro" id="IPR008279">
    <property type="entry name" value="PEP-util_enz_mobile_dom"/>
</dbReference>
<keyword evidence="4" id="KW-1185">Reference proteome</keyword>
<evidence type="ECO:0000259" key="1">
    <source>
        <dbReference type="Pfam" id="PF00391"/>
    </source>
</evidence>
<dbReference type="InterPro" id="IPR010121">
    <property type="entry name" value="Pyruvate_phosphate_dikinase"/>
</dbReference>
<dbReference type="Proteomes" id="UP000215506">
    <property type="component" value="Unassembled WGS sequence"/>
</dbReference>
<dbReference type="InterPro" id="IPR013815">
    <property type="entry name" value="ATP_grasp_subdomain_1"/>
</dbReference>
<dbReference type="GO" id="GO:0016301">
    <property type="term" value="F:kinase activity"/>
    <property type="evidence" value="ECO:0007669"/>
    <property type="project" value="UniProtKB-KW"/>
</dbReference>
<evidence type="ECO:0000313" key="4">
    <source>
        <dbReference type="Proteomes" id="UP000215506"/>
    </source>
</evidence>
<gene>
    <name evidence="3" type="primary">ppdK_2</name>
    <name evidence="3" type="ORF">B7C42_03892</name>
</gene>
<dbReference type="Gene3D" id="3.30.470.20">
    <property type="entry name" value="ATP-grasp fold, B domain"/>
    <property type="match status" value="1"/>
</dbReference>
<dbReference type="InterPro" id="IPR036637">
    <property type="entry name" value="Phosphohistidine_dom_sf"/>
</dbReference>
<organism evidence="3 4">
    <name type="scientific">Nocardia cerradoensis</name>
    <dbReference type="NCBI Taxonomy" id="85688"/>
    <lineage>
        <taxon>Bacteria</taxon>
        <taxon>Bacillati</taxon>
        <taxon>Actinomycetota</taxon>
        <taxon>Actinomycetes</taxon>
        <taxon>Mycobacteriales</taxon>
        <taxon>Nocardiaceae</taxon>
        <taxon>Nocardia</taxon>
    </lineage>
</organism>
<evidence type="ECO:0000313" key="3">
    <source>
        <dbReference type="EMBL" id="OXR44331.1"/>
    </source>
</evidence>